<reference evidence="3" key="1">
    <citation type="journal article" date="2012" name="PLoS Genet.">
        <title>The genomes of the fungal plant pathogens Cladosporium fulvum and Dothistroma septosporum reveal adaptation to different hosts and lifestyles but also signatures of common ancestry.</title>
        <authorList>
            <person name="de Wit P.J.G.M."/>
            <person name="van der Burgt A."/>
            <person name="Oekmen B."/>
            <person name="Stergiopoulos I."/>
            <person name="Abd-Elsalam K.A."/>
            <person name="Aerts A.L."/>
            <person name="Bahkali A.H."/>
            <person name="Beenen H.G."/>
            <person name="Chettri P."/>
            <person name="Cox M.P."/>
            <person name="Datema E."/>
            <person name="de Vries R.P."/>
            <person name="Dhillon B."/>
            <person name="Ganley A.R."/>
            <person name="Griffiths S.A."/>
            <person name="Guo Y."/>
            <person name="Hamelin R.C."/>
            <person name="Henrissat B."/>
            <person name="Kabir M.S."/>
            <person name="Jashni M.K."/>
            <person name="Kema G."/>
            <person name="Klaubauf S."/>
            <person name="Lapidus A."/>
            <person name="Levasseur A."/>
            <person name="Lindquist E."/>
            <person name="Mehrabi R."/>
            <person name="Ohm R.A."/>
            <person name="Owen T.J."/>
            <person name="Salamov A."/>
            <person name="Schwelm A."/>
            <person name="Schijlen E."/>
            <person name="Sun H."/>
            <person name="van den Burg H.A."/>
            <person name="van Ham R.C.H.J."/>
            <person name="Zhang S."/>
            <person name="Goodwin S.B."/>
            <person name="Grigoriev I.V."/>
            <person name="Collemare J."/>
            <person name="Bradshaw R.E."/>
        </authorList>
    </citation>
    <scope>NUCLEOTIDE SEQUENCE [LARGE SCALE GENOMIC DNA]</scope>
    <source>
        <strain evidence="3">NZE10 / CBS 128990</strain>
    </source>
</reference>
<dbReference type="OMA" id="ANTDSTM"/>
<keyword evidence="3" id="KW-1185">Reference proteome</keyword>
<dbReference type="EMBL" id="KB446535">
    <property type="protein sequence ID" value="EME48520.1"/>
    <property type="molecule type" value="Genomic_DNA"/>
</dbReference>
<dbReference type="OrthoDB" id="5389892at2759"/>
<dbReference type="Proteomes" id="UP000016933">
    <property type="component" value="Unassembled WGS sequence"/>
</dbReference>
<dbReference type="eggNOG" id="ENOG502R9BN">
    <property type="taxonomic scope" value="Eukaryota"/>
</dbReference>
<dbReference type="HOGENOM" id="CLU_173506_0_0_1"/>
<gene>
    <name evidence="2" type="ORF">DOTSEDRAFT_67538</name>
</gene>
<feature type="compositionally biased region" description="Low complexity" evidence="1">
    <location>
        <begin position="49"/>
        <end position="60"/>
    </location>
</feature>
<accession>N1Q1J4</accession>
<evidence type="ECO:0000313" key="2">
    <source>
        <dbReference type="EMBL" id="EME48520.1"/>
    </source>
</evidence>
<evidence type="ECO:0000256" key="1">
    <source>
        <dbReference type="SAM" id="MobiDB-lite"/>
    </source>
</evidence>
<protein>
    <submittedName>
        <fullName evidence="2">Uncharacterized protein</fullName>
    </submittedName>
</protein>
<evidence type="ECO:0000313" key="3">
    <source>
        <dbReference type="Proteomes" id="UP000016933"/>
    </source>
</evidence>
<name>N1Q1J4_DOTSN</name>
<sequence length="94" mass="10160">MSTTKEDRDLKRADDYLNRTNEPEPGQVTGPGAHFNDTFDPALKKNAPASAVQQVQQSAQEKLSHTDSTMTTAQLQAAAKEGDPNGLLGKKVNH</sequence>
<feature type="compositionally biased region" description="Basic and acidic residues" evidence="1">
    <location>
        <begin position="1"/>
        <end position="17"/>
    </location>
</feature>
<organism evidence="2 3">
    <name type="scientific">Dothistroma septosporum (strain NZE10 / CBS 128990)</name>
    <name type="common">Red band needle blight fungus</name>
    <name type="synonym">Mycosphaerella pini</name>
    <dbReference type="NCBI Taxonomy" id="675120"/>
    <lineage>
        <taxon>Eukaryota</taxon>
        <taxon>Fungi</taxon>
        <taxon>Dikarya</taxon>
        <taxon>Ascomycota</taxon>
        <taxon>Pezizomycotina</taxon>
        <taxon>Dothideomycetes</taxon>
        <taxon>Dothideomycetidae</taxon>
        <taxon>Mycosphaerellales</taxon>
        <taxon>Mycosphaerellaceae</taxon>
        <taxon>Dothistroma</taxon>
    </lineage>
</organism>
<proteinExistence type="predicted"/>
<reference evidence="2 3" key="2">
    <citation type="journal article" date="2012" name="PLoS Pathog.">
        <title>Diverse lifestyles and strategies of plant pathogenesis encoded in the genomes of eighteen Dothideomycetes fungi.</title>
        <authorList>
            <person name="Ohm R.A."/>
            <person name="Feau N."/>
            <person name="Henrissat B."/>
            <person name="Schoch C.L."/>
            <person name="Horwitz B.A."/>
            <person name="Barry K.W."/>
            <person name="Condon B.J."/>
            <person name="Copeland A.C."/>
            <person name="Dhillon B."/>
            <person name="Glaser F."/>
            <person name="Hesse C.N."/>
            <person name="Kosti I."/>
            <person name="LaButti K."/>
            <person name="Lindquist E.A."/>
            <person name="Lucas S."/>
            <person name="Salamov A.A."/>
            <person name="Bradshaw R.E."/>
            <person name="Ciuffetti L."/>
            <person name="Hamelin R.C."/>
            <person name="Kema G.H.J."/>
            <person name="Lawrence C."/>
            <person name="Scott J.A."/>
            <person name="Spatafora J.W."/>
            <person name="Turgeon B.G."/>
            <person name="de Wit P.J.G.M."/>
            <person name="Zhong S."/>
            <person name="Goodwin S.B."/>
            <person name="Grigoriev I.V."/>
        </authorList>
    </citation>
    <scope>NUCLEOTIDE SEQUENCE [LARGE SCALE GENOMIC DNA]</scope>
    <source>
        <strain evidence="3">NZE10 / CBS 128990</strain>
    </source>
</reference>
<dbReference type="AlphaFoldDB" id="N1Q1J4"/>
<feature type="region of interest" description="Disordered" evidence="1">
    <location>
        <begin position="1"/>
        <end position="68"/>
    </location>
</feature>